<accession>A0AA88I9T7</accession>
<reference evidence="1" key="1">
    <citation type="submission" date="2023-07" db="EMBL/GenBank/DDBJ databases">
        <title>Chromosome-level genome assembly of Artemia franciscana.</title>
        <authorList>
            <person name="Jo E."/>
        </authorList>
    </citation>
    <scope>NUCLEOTIDE SEQUENCE</scope>
    <source>
        <tissue evidence="1">Whole body</tissue>
    </source>
</reference>
<gene>
    <name evidence="1" type="ORF">QYM36_001638</name>
</gene>
<organism evidence="1 2">
    <name type="scientific">Artemia franciscana</name>
    <name type="common">Brine shrimp</name>
    <name type="synonym">Artemia sanfranciscana</name>
    <dbReference type="NCBI Taxonomy" id="6661"/>
    <lineage>
        <taxon>Eukaryota</taxon>
        <taxon>Metazoa</taxon>
        <taxon>Ecdysozoa</taxon>
        <taxon>Arthropoda</taxon>
        <taxon>Crustacea</taxon>
        <taxon>Branchiopoda</taxon>
        <taxon>Anostraca</taxon>
        <taxon>Artemiidae</taxon>
        <taxon>Artemia</taxon>
    </lineage>
</organism>
<dbReference type="Proteomes" id="UP001187531">
    <property type="component" value="Unassembled WGS sequence"/>
</dbReference>
<keyword evidence="2" id="KW-1185">Reference proteome</keyword>
<proteinExistence type="predicted"/>
<dbReference type="AlphaFoldDB" id="A0AA88I9T7"/>
<comment type="caution">
    <text evidence="1">The sequence shown here is derived from an EMBL/GenBank/DDBJ whole genome shotgun (WGS) entry which is preliminary data.</text>
</comment>
<evidence type="ECO:0000313" key="1">
    <source>
        <dbReference type="EMBL" id="KAK2725258.1"/>
    </source>
</evidence>
<name>A0AA88I9T7_ARTSF</name>
<sequence>MVLGVIWTCTLALPNRQTMSYASVFTAFKRIFELKRLSSNDDRSNKGKDVFFCEEGEVCTSPLLLLLSTDSMSGKRLAVMLLGVMRACTLALPNRQTMSYASVFTAFKRLFELKRLSSSDDWSDKDKNVFFCEEGEVFTSPLLLLLSTDSMSGKHLAAMLLGVIRACMLALPNRQSMPYASVFTAFKRLFELKRLSSSDKSE</sequence>
<dbReference type="EMBL" id="JAVRJZ010000003">
    <property type="protein sequence ID" value="KAK2725258.1"/>
    <property type="molecule type" value="Genomic_DNA"/>
</dbReference>
<protein>
    <submittedName>
        <fullName evidence="1">Uncharacterized protein</fullName>
    </submittedName>
</protein>
<evidence type="ECO:0000313" key="2">
    <source>
        <dbReference type="Proteomes" id="UP001187531"/>
    </source>
</evidence>